<evidence type="ECO:0000259" key="6">
    <source>
        <dbReference type="Pfam" id="PF00692"/>
    </source>
</evidence>
<evidence type="ECO:0000256" key="2">
    <source>
        <dbReference type="ARBA" id="ARBA00012379"/>
    </source>
</evidence>
<feature type="domain" description="dUTPase-like" evidence="6">
    <location>
        <begin position="19"/>
        <end position="130"/>
    </location>
</feature>
<evidence type="ECO:0000313" key="7">
    <source>
        <dbReference type="EMBL" id="SUB57989.1"/>
    </source>
</evidence>
<accession>A0A379C788</accession>
<dbReference type="GO" id="GO:0006226">
    <property type="term" value="P:dUMP biosynthetic process"/>
    <property type="evidence" value="ECO:0007669"/>
    <property type="project" value="InterPro"/>
</dbReference>
<dbReference type="PANTHER" id="PTHR11241:SF0">
    <property type="entry name" value="DEOXYURIDINE 5'-TRIPHOSPHATE NUCLEOTIDOHYDROLASE"/>
    <property type="match status" value="1"/>
</dbReference>
<comment type="similarity">
    <text evidence="1">Belongs to the dUTPase family.</text>
</comment>
<sequence length="149" mass="16784">MRGFEVVKESFRKNDIFFIPERSTKHSAGYDFKAPHKIILHPHEHSKIISTDIKAYMAGDEFLACHIRSSLGIKKGISLTNTTGIIDSDYYSNRDNDGNICFQLKNNSDKTVIIEKGDKVFQGIFQKYLIADNDKNNLLRKGGIGSTGN</sequence>
<dbReference type="AlphaFoldDB" id="A0A379C788"/>
<dbReference type="Pfam" id="PF00692">
    <property type="entry name" value="dUTPase"/>
    <property type="match status" value="1"/>
</dbReference>
<reference evidence="7 9" key="1">
    <citation type="submission" date="2018-06" db="EMBL/GenBank/DDBJ databases">
        <authorList>
            <consortium name="Pathogen Informatics"/>
            <person name="Doyle S."/>
        </authorList>
    </citation>
    <scope>NUCLEOTIDE SEQUENCE [LARGE SCALE GENOMIC DNA]</scope>
    <source>
        <strain evidence="7 9">NCTC11460</strain>
    </source>
</reference>
<name>A0A379C788_9FIRM</name>
<evidence type="ECO:0000256" key="3">
    <source>
        <dbReference type="ARBA" id="ARBA00022801"/>
    </source>
</evidence>
<evidence type="ECO:0000256" key="4">
    <source>
        <dbReference type="ARBA" id="ARBA00023080"/>
    </source>
</evidence>
<dbReference type="RefSeq" id="WP_019595765.1">
    <property type="nucleotide sequence ID" value="NZ_FOVA01000025.1"/>
</dbReference>
<evidence type="ECO:0000313" key="8">
    <source>
        <dbReference type="EMBL" id="SUB62081.1"/>
    </source>
</evidence>
<gene>
    <name evidence="7" type="primary">dut_1</name>
    <name evidence="8" type="synonym">dut_4</name>
    <name evidence="7" type="ORF">NCTC11460_00023</name>
    <name evidence="8" type="ORF">NCTC11460_02089</name>
</gene>
<dbReference type="CDD" id="cd07557">
    <property type="entry name" value="trimeric_dUTPase"/>
    <property type="match status" value="1"/>
</dbReference>
<evidence type="ECO:0000256" key="5">
    <source>
        <dbReference type="ARBA" id="ARBA00047686"/>
    </source>
</evidence>
<protein>
    <recommendedName>
        <fullName evidence="2">dUTP diphosphatase</fullName>
        <ecNumber evidence="2">3.6.1.23</ecNumber>
    </recommendedName>
</protein>
<dbReference type="InterPro" id="IPR033704">
    <property type="entry name" value="dUTPase_trimeric"/>
</dbReference>
<dbReference type="GO" id="GO:0000287">
    <property type="term" value="F:magnesium ion binding"/>
    <property type="evidence" value="ECO:0007669"/>
    <property type="project" value="InterPro"/>
</dbReference>
<keyword evidence="3 7" id="KW-0378">Hydrolase</keyword>
<dbReference type="EMBL" id="UGTB01000004">
    <property type="protein sequence ID" value="SUB62081.1"/>
    <property type="molecule type" value="Genomic_DNA"/>
</dbReference>
<organism evidence="7 9">
    <name type="scientific">Peptostreptococcus anaerobius</name>
    <dbReference type="NCBI Taxonomy" id="1261"/>
    <lineage>
        <taxon>Bacteria</taxon>
        <taxon>Bacillati</taxon>
        <taxon>Bacillota</taxon>
        <taxon>Clostridia</taxon>
        <taxon>Peptostreptococcales</taxon>
        <taxon>Peptostreptococcaceae</taxon>
        <taxon>Peptostreptococcus</taxon>
    </lineage>
</organism>
<dbReference type="SUPFAM" id="SSF51283">
    <property type="entry name" value="dUTPase-like"/>
    <property type="match status" value="1"/>
</dbReference>
<dbReference type="InterPro" id="IPR029054">
    <property type="entry name" value="dUTPase-like"/>
</dbReference>
<evidence type="ECO:0000256" key="1">
    <source>
        <dbReference type="ARBA" id="ARBA00006581"/>
    </source>
</evidence>
<dbReference type="Gene3D" id="2.70.40.10">
    <property type="match status" value="1"/>
</dbReference>
<evidence type="ECO:0000313" key="9">
    <source>
        <dbReference type="Proteomes" id="UP000255101"/>
    </source>
</evidence>
<dbReference type="InterPro" id="IPR008181">
    <property type="entry name" value="dUTPase"/>
</dbReference>
<proteinExistence type="inferred from homology"/>
<dbReference type="GO" id="GO:0046081">
    <property type="term" value="P:dUTP catabolic process"/>
    <property type="evidence" value="ECO:0007669"/>
    <property type="project" value="InterPro"/>
</dbReference>
<dbReference type="EC" id="3.6.1.23" evidence="2"/>
<dbReference type="Proteomes" id="UP000255101">
    <property type="component" value="Unassembled WGS sequence"/>
</dbReference>
<comment type="catalytic activity">
    <reaction evidence="5">
        <text>dUTP + H2O = dUMP + diphosphate + H(+)</text>
        <dbReference type="Rhea" id="RHEA:10248"/>
        <dbReference type="ChEBI" id="CHEBI:15377"/>
        <dbReference type="ChEBI" id="CHEBI:15378"/>
        <dbReference type="ChEBI" id="CHEBI:33019"/>
        <dbReference type="ChEBI" id="CHEBI:61555"/>
        <dbReference type="ChEBI" id="CHEBI:246422"/>
        <dbReference type="EC" id="3.6.1.23"/>
    </reaction>
</comment>
<keyword evidence="4" id="KW-0546">Nucleotide metabolism</keyword>
<dbReference type="InterPro" id="IPR036157">
    <property type="entry name" value="dUTPase-like_sf"/>
</dbReference>
<dbReference type="EMBL" id="UGTB01000003">
    <property type="protein sequence ID" value="SUB57989.1"/>
    <property type="molecule type" value="Genomic_DNA"/>
</dbReference>
<dbReference type="GO" id="GO:0004170">
    <property type="term" value="F:dUTP diphosphatase activity"/>
    <property type="evidence" value="ECO:0007669"/>
    <property type="project" value="UniProtKB-EC"/>
</dbReference>
<dbReference type="PANTHER" id="PTHR11241">
    <property type="entry name" value="DEOXYURIDINE 5'-TRIPHOSPHATE NUCLEOTIDOHYDROLASE"/>
    <property type="match status" value="1"/>
</dbReference>